<evidence type="ECO:0000313" key="2">
    <source>
        <dbReference type="Proteomes" id="UP001140949"/>
    </source>
</evidence>
<accession>A0AAX6FPR7</accession>
<name>A0AAX6FPR7_IRIPA</name>
<dbReference type="EMBL" id="JANAVB010027381">
    <property type="protein sequence ID" value="KAJ6818320.1"/>
    <property type="molecule type" value="Genomic_DNA"/>
</dbReference>
<proteinExistence type="predicted"/>
<organism evidence="1 2">
    <name type="scientific">Iris pallida</name>
    <name type="common">Sweet iris</name>
    <dbReference type="NCBI Taxonomy" id="29817"/>
    <lineage>
        <taxon>Eukaryota</taxon>
        <taxon>Viridiplantae</taxon>
        <taxon>Streptophyta</taxon>
        <taxon>Embryophyta</taxon>
        <taxon>Tracheophyta</taxon>
        <taxon>Spermatophyta</taxon>
        <taxon>Magnoliopsida</taxon>
        <taxon>Liliopsida</taxon>
        <taxon>Asparagales</taxon>
        <taxon>Iridaceae</taxon>
        <taxon>Iridoideae</taxon>
        <taxon>Irideae</taxon>
        <taxon>Iris</taxon>
    </lineage>
</organism>
<dbReference type="AlphaFoldDB" id="A0AAX6FPR7"/>
<reference evidence="1" key="1">
    <citation type="journal article" date="2023" name="GigaByte">
        <title>Genome assembly of the bearded iris, Iris pallida Lam.</title>
        <authorList>
            <person name="Bruccoleri R.E."/>
            <person name="Oakeley E.J."/>
            <person name="Faust A.M.E."/>
            <person name="Altorfer M."/>
            <person name="Dessus-Babus S."/>
            <person name="Burckhardt D."/>
            <person name="Oertli M."/>
            <person name="Naumann U."/>
            <person name="Petersen F."/>
            <person name="Wong J."/>
        </authorList>
    </citation>
    <scope>NUCLEOTIDE SEQUENCE</scope>
    <source>
        <strain evidence="1">GSM-AAB239-AS_SAM_17_03QT</strain>
    </source>
</reference>
<reference evidence="1" key="2">
    <citation type="submission" date="2023-04" db="EMBL/GenBank/DDBJ databases">
        <authorList>
            <person name="Bruccoleri R.E."/>
            <person name="Oakeley E.J."/>
            <person name="Faust A.-M."/>
            <person name="Dessus-Babus S."/>
            <person name="Altorfer M."/>
            <person name="Burckhardt D."/>
            <person name="Oertli M."/>
            <person name="Naumann U."/>
            <person name="Petersen F."/>
            <person name="Wong J."/>
        </authorList>
    </citation>
    <scope>NUCLEOTIDE SEQUENCE</scope>
    <source>
        <strain evidence="1">GSM-AAB239-AS_SAM_17_03QT</strain>
        <tissue evidence="1">Leaf</tissue>
    </source>
</reference>
<dbReference type="Proteomes" id="UP001140949">
    <property type="component" value="Unassembled WGS sequence"/>
</dbReference>
<sequence length="93" mass="10461">MVPAMLTHNVISARALNVKVKNSTKRGKRRSNYDSLKVAKCLVIYLLTRMNGLTRFPLSCLLSTKPQPRNGLGRISGERRPCCLTLVRLCEMT</sequence>
<protein>
    <submittedName>
        <fullName evidence="1">Uncharacterized protein</fullName>
    </submittedName>
</protein>
<evidence type="ECO:0000313" key="1">
    <source>
        <dbReference type="EMBL" id="KAJ6818320.1"/>
    </source>
</evidence>
<comment type="caution">
    <text evidence="1">The sequence shown here is derived from an EMBL/GenBank/DDBJ whole genome shotgun (WGS) entry which is preliminary data.</text>
</comment>
<gene>
    <name evidence="1" type="ORF">M6B38_407015</name>
</gene>
<keyword evidence="2" id="KW-1185">Reference proteome</keyword>